<accession>A0A9X2BZ55</accession>
<comment type="similarity">
    <text evidence="1">Belongs to the membrane fusion protein (MFP) (TC 8.A.1) family.</text>
</comment>
<sequence>MRKRLVFGVVAIVVAIGAGFAIKAGKGAAAMPASAALAANAPDAAASEVPLDFTVSEAAKPLTLALPQMVEFSGALVAPNTAMVRAKATGTLLTLDVQEGQRIKAGELLGRIDISDLQSHVAERSANLAAVRTTMDQAQRTHDSNIGLANDHFISPIALDNSKSQLESAKAQVAAAQAALDSAKIALRDASLIAPISGIVSKRFVVAGEKVTAEQQVVNIVDLRLLELAGTVGTQDVARLSPGMSVSLKIEGIDKPVEGKLARIAPAAEAGTRSIGVAVQLQNPKETLRAGQYAVAQVQIGDATPRLTVPIGAISSASGQEYVWTVENGKLLRRTVTTGRRDPVRQRAEVLAGLSPDIPVLGARFDNLREGAKARVVAVATAATPKPLATPAVLSTTTR</sequence>
<dbReference type="PANTHER" id="PTHR30469:SF15">
    <property type="entry name" value="HLYD FAMILY OF SECRETION PROTEINS"/>
    <property type="match status" value="1"/>
</dbReference>
<name>A0A9X2BZ55_9BURK</name>
<dbReference type="Gene3D" id="2.40.420.20">
    <property type="match status" value="1"/>
</dbReference>
<evidence type="ECO:0000259" key="3">
    <source>
        <dbReference type="Pfam" id="PF25876"/>
    </source>
</evidence>
<evidence type="ECO:0000313" key="6">
    <source>
        <dbReference type="EMBL" id="MCK9685982.1"/>
    </source>
</evidence>
<dbReference type="PANTHER" id="PTHR30469">
    <property type="entry name" value="MULTIDRUG RESISTANCE PROTEIN MDTA"/>
    <property type="match status" value="1"/>
</dbReference>
<evidence type="ECO:0000259" key="5">
    <source>
        <dbReference type="Pfam" id="PF25954"/>
    </source>
</evidence>
<feature type="domain" description="Multidrug resistance protein MdtA-like alpha-helical hairpin" evidence="3">
    <location>
        <begin position="123"/>
        <end position="188"/>
    </location>
</feature>
<dbReference type="SUPFAM" id="SSF111369">
    <property type="entry name" value="HlyD-like secretion proteins"/>
    <property type="match status" value="1"/>
</dbReference>
<dbReference type="InterPro" id="IPR058624">
    <property type="entry name" value="MdtA-like_HH"/>
</dbReference>
<evidence type="ECO:0000313" key="7">
    <source>
        <dbReference type="Proteomes" id="UP001139353"/>
    </source>
</evidence>
<dbReference type="Gene3D" id="2.40.50.100">
    <property type="match status" value="1"/>
</dbReference>
<dbReference type="AlphaFoldDB" id="A0A9X2BZ55"/>
<dbReference type="RefSeq" id="WP_275682016.1">
    <property type="nucleotide sequence ID" value="NZ_JAJLJH010000002.1"/>
</dbReference>
<dbReference type="EMBL" id="JAJLJH010000002">
    <property type="protein sequence ID" value="MCK9685982.1"/>
    <property type="molecule type" value="Genomic_DNA"/>
</dbReference>
<dbReference type="Gene3D" id="2.40.30.170">
    <property type="match status" value="1"/>
</dbReference>
<feature type="domain" description="Multidrug resistance protein MdtA-like barrel-sandwich hybrid" evidence="4">
    <location>
        <begin position="80"/>
        <end position="222"/>
    </location>
</feature>
<dbReference type="InterPro" id="IPR006143">
    <property type="entry name" value="RND_pump_MFP"/>
</dbReference>
<keyword evidence="2" id="KW-0175">Coiled coil</keyword>
<keyword evidence="7" id="KW-1185">Reference proteome</keyword>
<dbReference type="InterPro" id="IPR058792">
    <property type="entry name" value="Beta-barrel_RND_2"/>
</dbReference>
<dbReference type="GO" id="GO:0015562">
    <property type="term" value="F:efflux transmembrane transporter activity"/>
    <property type="evidence" value="ECO:0007669"/>
    <property type="project" value="TreeGrafter"/>
</dbReference>
<dbReference type="Pfam" id="PF25876">
    <property type="entry name" value="HH_MFP_RND"/>
    <property type="match status" value="1"/>
</dbReference>
<dbReference type="GO" id="GO:1990281">
    <property type="term" value="C:efflux pump complex"/>
    <property type="evidence" value="ECO:0007669"/>
    <property type="project" value="TreeGrafter"/>
</dbReference>
<feature type="coiled-coil region" evidence="2">
    <location>
        <begin position="159"/>
        <end position="186"/>
    </location>
</feature>
<protein>
    <submittedName>
        <fullName evidence="6">Efflux RND transporter periplasmic adaptor subunit</fullName>
    </submittedName>
</protein>
<dbReference type="Proteomes" id="UP001139353">
    <property type="component" value="Unassembled WGS sequence"/>
</dbReference>
<gene>
    <name evidence="6" type="ORF">LPC04_09705</name>
</gene>
<reference evidence="6" key="1">
    <citation type="submission" date="2021-11" db="EMBL/GenBank/DDBJ databases">
        <title>BS-T2-15 a new species belonging to the Comamonadaceae family isolated from the soil of a French oak forest.</title>
        <authorList>
            <person name="Mieszkin S."/>
            <person name="Alain K."/>
        </authorList>
    </citation>
    <scope>NUCLEOTIDE SEQUENCE</scope>
    <source>
        <strain evidence="6">BS-T2-15</strain>
    </source>
</reference>
<evidence type="ECO:0000259" key="4">
    <source>
        <dbReference type="Pfam" id="PF25917"/>
    </source>
</evidence>
<evidence type="ECO:0000256" key="2">
    <source>
        <dbReference type="SAM" id="Coils"/>
    </source>
</evidence>
<dbReference type="NCBIfam" id="TIGR01730">
    <property type="entry name" value="RND_mfp"/>
    <property type="match status" value="1"/>
</dbReference>
<dbReference type="InterPro" id="IPR058625">
    <property type="entry name" value="MdtA-like_BSH"/>
</dbReference>
<dbReference type="Pfam" id="PF25954">
    <property type="entry name" value="Beta-barrel_RND_2"/>
    <property type="match status" value="1"/>
</dbReference>
<evidence type="ECO:0000256" key="1">
    <source>
        <dbReference type="ARBA" id="ARBA00009477"/>
    </source>
</evidence>
<dbReference type="Gene3D" id="1.10.287.470">
    <property type="entry name" value="Helix hairpin bin"/>
    <property type="match status" value="1"/>
</dbReference>
<feature type="domain" description="CusB-like beta-barrel" evidence="5">
    <location>
        <begin position="235"/>
        <end position="298"/>
    </location>
</feature>
<organism evidence="6 7">
    <name type="scientific">Scleromatobacter humisilvae</name>
    <dbReference type="NCBI Taxonomy" id="2897159"/>
    <lineage>
        <taxon>Bacteria</taxon>
        <taxon>Pseudomonadati</taxon>
        <taxon>Pseudomonadota</taxon>
        <taxon>Betaproteobacteria</taxon>
        <taxon>Burkholderiales</taxon>
        <taxon>Sphaerotilaceae</taxon>
        <taxon>Scleromatobacter</taxon>
    </lineage>
</organism>
<proteinExistence type="inferred from homology"/>
<comment type="caution">
    <text evidence="6">The sequence shown here is derived from an EMBL/GenBank/DDBJ whole genome shotgun (WGS) entry which is preliminary data.</text>
</comment>
<dbReference type="Pfam" id="PF25917">
    <property type="entry name" value="BSH_RND"/>
    <property type="match status" value="1"/>
</dbReference>